<dbReference type="PANTHER" id="PTHR11496">
    <property type="entry name" value="ALCOHOL DEHYDROGENASE"/>
    <property type="match status" value="1"/>
</dbReference>
<dbReference type="Proteomes" id="UP000238916">
    <property type="component" value="Unassembled WGS sequence"/>
</dbReference>
<sequence>MTNKYYMPTRVIIGKDCITKHSELFLTLGKKALIVTGAQSAKQNGSEKDVKTALEAGGIPYLVFDKVMSNPTIACVYEGAALAKEQGVDFIIAIGGGSPMDAGKAIALLAAQDIEEENLFSGNYENRVLPMALVPTTAGTGSEVTQYSILTNAKAQTKTSIASDLLFPTVTFLDAKYTEQLGVVTTINTAIDALSHAVEGMLSTRASIVSDALAVASIRTIMKCVPDMLQALQSSEFVFNQKQREQLLQASLMAGMVIAQTGTTAVHAMGYSLTYFKDIDHGRANGLLLGVYLKLVEKVEPELAGRILAAMNFSEAEQLLELLNRLLGEKEKISSEEIKQYCKLAIQTKNIANSVVQPTEEDMRTMLTLSFTI</sequence>
<evidence type="ECO:0000256" key="1">
    <source>
        <dbReference type="ARBA" id="ARBA00007358"/>
    </source>
</evidence>
<dbReference type="InterPro" id="IPR039697">
    <property type="entry name" value="Alcohol_dehydrogenase_Fe"/>
</dbReference>
<dbReference type="EC" id="1.1.1.1" evidence="5"/>
<evidence type="ECO:0000313" key="6">
    <source>
        <dbReference type="Proteomes" id="UP000238916"/>
    </source>
</evidence>
<dbReference type="Pfam" id="PF00465">
    <property type="entry name" value="Fe-ADH"/>
    <property type="match status" value="1"/>
</dbReference>
<dbReference type="Pfam" id="PF25137">
    <property type="entry name" value="ADH_Fe_C"/>
    <property type="match status" value="1"/>
</dbReference>
<evidence type="ECO:0000259" key="4">
    <source>
        <dbReference type="Pfam" id="PF25137"/>
    </source>
</evidence>
<keyword evidence="2 5" id="KW-0560">Oxidoreductase</keyword>
<feature type="domain" description="Alcohol dehydrogenase iron-type/glycerol dehydrogenase GldA" evidence="3">
    <location>
        <begin position="8"/>
        <end position="174"/>
    </location>
</feature>
<dbReference type="InterPro" id="IPR056798">
    <property type="entry name" value="ADH_Fe_C"/>
</dbReference>
<dbReference type="Gene3D" id="1.20.1090.10">
    <property type="entry name" value="Dehydroquinate synthase-like - alpha domain"/>
    <property type="match status" value="1"/>
</dbReference>
<dbReference type="AlphaFoldDB" id="A0A2U3KL93"/>
<dbReference type="Gene3D" id="3.40.50.1970">
    <property type="match status" value="1"/>
</dbReference>
<dbReference type="GO" id="GO:0046872">
    <property type="term" value="F:metal ion binding"/>
    <property type="evidence" value="ECO:0007669"/>
    <property type="project" value="InterPro"/>
</dbReference>
<reference evidence="6" key="1">
    <citation type="submission" date="2018-02" db="EMBL/GenBank/DDBJ databases">
        <authorList>
            <person name="Hausmann B."/>
        </authorList>
    </citation>
    <scope>NUCLEOTIDE SEQUENCE [LARGE SCALE GENOMIC DNA]</scope>
    <source>
        <strain evidence="6">Peat soil MAG SbF1</strain>
    </source>
</reference>
<gene>
    <name evidence="5" type="primary">yiaY_3</name>
    <name evidence="5" type="ORF">SBF1_2230003</name>
</gene>
<comment type="similarity">
    <text evidence="1">Belongs to the iron-containing alcohol dehydrogenase family.</text>
</comment>
<dbReference type="CDD" id="cd08181">
    <property type="entry name" value="PPD-like"/>
    <property type="match status" value="1"/>
</dbReference>
<dbReference type="GO" id="GO:0004022">
    <property type="term" value="F:alcohol dehydrogenase (NAD+) activity"/>
    <property type="evidence" value="ECO:0007669"/>
    <property type="project" value="UniProtKB-EC"/>
</dbReference>
<evidence type="ECO:0000256" key="2">
    <source>
        <dbReference type="ARBA" id="ARBA00023002"/>
    </source>
</evidence>
<dbReference type="PANTHER" id="PTHR11496:SF102">
    <property type="entry name" value="ALCOHOL DEHYDROGENASE 4"/>
    <property type="match status" value="1"/>
</dbReference>
<feature type="domain" description="Fe-containing alcohol dehydrogenase-like C-terminal" evidence="4">
    <location>
        <begin position="186"/>
        <end position="368"/>
    </location>
</feature>
<dbReference type="SUPFAM" id="SSF56796">
    <property type="entry name" value="Dehydroquinate synthase-like"/>
    <property type="match status" value="1"/>
</dbReference>
<dbReference type="InterPro" id="IPR001670">
    <property type="entry name" value="ADH_Fe/GldA"/>
</dbReference>
<name>A0A2U3KL93_9FIRM</name>
<evidence type="ECO:0000313" key="5">
    <source>
        <dbReference type="EMBL" id="SPF40422.1"/>
    </source>
</evidence>
<accession>A0A2U3KL93</accession>
<dbReference type="FunFam" id="3.40.50.1970:FF:000003">
    <property type="entry name" value="Alcohol dehydrogenase, iron-containing"/>
    <property type="match status" value="1"/>
</dbReference>
<dbReference type="EMBL" id="OMOF01000139">
    <property type="protein sequence ID" value="SPF40422.1"/>
    <property type="molecule type" value="Genomic_DNA"/>
</dbReference>
<organism evidence="5 6">
    <name type="scientific">Candidatus Desulfosporosinus infrequens</name>
    <dbReference type="NCBI Taxonomy" id="2043169"/>
    <lineage>
        <taxon>Bacteria</taxon>
        <taxon>Bacillati</taxon>
        <taxon>Bacillota</taxon>
        <taxon>Clostridia</taxon>
        <taxon>Eubacteriales</taxon>
        <taxon>Desulfitobacteriaceae</taxon>
        <taxon>Desulfosporosinus</taxon>
    </lineage>
</organism>
<protein>
    <submittedName>
        <fullName evidence="5">Iron-containing alcohol dehydrogenase YiaY</fullName>
        <ecNumber evidence="5">1.1.1.1</ecNumber>
    </submittedName>
</protein>
<proteinExistence type="inferred from homology"/>
<evidence type="ECO:0000259" key="3">
    <source>
        <dbReference type="Pfam" id="PF00465"/>
    </source>
</evidence>
<dbReference type="OrthoDB" id="5445534at2"/>